<evidence type="ECO:0000256" key="1">
    <source>
        <dbReference type="SAM" id="Phobius"/>
    </source>
</evidence>
<gene>
    <name evidence="2" type="ORF">SIL87_05910</name>
</gene>
<dbReference type="Proteomes" id="UP001279553">
    <property type="component" value="Unassembled WGS sequence"/>
</dbReference>
<evidence type="ECO:0000313" key="2">
    <source>
        <dbReference type="EMBL" id="MDX5930302.1"/>
    </source>
</evidence>
<keyword evidence="3" id="KW-1185">Reference proteome</keyword>
<comment type="caution">
    <text evidence="2">The sequence shown here is derived from an EMBL/GenBank/DDBJ whole genome shotgun (WGS) entry which is preliminary data.</text>
</comment>
<keyword evidence="1" id="KW-1133">Transmembrane helix</keyword>
<dbReference type="EMBL" id="JAWXYB010000018">
    <property type="protein sequence ID" value="MDX5930302.1"/>
    <property type="molecule type" value="Genomic_DNA"/>
</dbReference>
<keyword evidence="1" id="KW-0812">Transmembrane</keyword>
<protein>
    <submittedName>
        <fullName evidence="2">Uncharacterized protein</fullName>
    </submittedName>
</protein>
<reference evidence="2 3" key="1">
    <citation type="submission" date="2023-11" db="EMBL/GenBank/DDBJ databases">
        <title>MicrobeMod: A computational toolkit for identifying prokaryotic methylation and restriction-modification with nanopore sequencing.</title>
        <authorList>
            <person name="Crits-Christoph A."/>
            <person name="Kang S.C."/>
            <person name="Lee H."/>
            <person name="Ostrov N."/>
        </authorList>
    </citation>
    <scope>NUCLEOTIDE SEQUENCE [LARGE SCALE GENOMIC DNA]</scope>
    <source>
        <strain evidence="2 3">DSMZ 700</strain>
    </source>
</reference>
<evidence type="ECO:0000313" key="3">
    <source>
        <dbReference type="Proteomes" id="UP001279553"/>
    </source>
</evidence>
<organism evidence="2 3">
    <name type="scientific">Acidiphilium acidophilum</name>
    <name type="common">Thiobacillus acidophilus</name>
    <dbReference type="NCBI Taxonomy" id="76588"/>
    <lineage>
        <taxon>Bacteria</taxon>
        <taxon>Pseudomonadati</taxon>
        <taxon>Pseudomonadota</taxon>
        <taxon>Alphaproteobacteria</taxon>
        <taxon>Acetobacterales</taxon>
        <taxon>Acidocellaceae</taxon>
        <taxon>Acidiphilium</taxon>
    </lineage>
</organism>
<proteinExistence type="predicted"/>
<dbReference type="AlphaFoldDB" id="A0AAW9DNV8"/>
<dbReference type="RefSeq" id="WP_319613259.1">
    <property type="nucleotide sequence ID" value="NZ_JAWXYB010000018.1"/>
</dbReference>
<accession>A0AAW9DNV8</accession>
<name>A0AAW9DNV8_ACIAO</name>
<keyword evidence="1" id="KW-0472">Membrane</keyword>
<feature type="transmembrane region" description="Helical" evidence="1">
    <location>
        <begin position="28"/>
        <end position="48"/>
    </location>
</feature>
<sequence>MMKKAYPYINSAALILLSGMTVSRAGVFYHIIGVGFIISAALITIGTVMSSVRKPDSAAGYQP</sequence>